<protein>
    <submittedName>
        <fullName evidence="1">Uncharacterized protein</fullName>
    </submittedName>
</protein>
<keyword evidence="2" id="KW-1185">Reference proteome</keyword>
<name>A0ACB6Z0J9_THEGA</name>
<comment type="caution">
    <text evidence="1">The sequence shown here is derived from an EMBL/GenBank/DDBJ whole genome shotgun (WGS) entry which is preliminary data.</text>
</comment>
<proteinExistence type="predicted"/>
<sequence>MPTQDAARSGMTLSEGFLAPSMCQELRSVTAQMDKIALDERRKGIICSRKVLTEATKVEIRRLLAEREGEGAGKCLERGGPTKMLPSDDEKDYSYWCCFCNDRNTDLLLCAGCRVSMCIQDKDQLDMGCLMWSHLFRKPNLVFYCPFCARKNSTPFPFTIIRAVVASPESLTFRCDPKLLLITLTLPDENRTLLVTTLIETQVSMWYEGNSDAEGRLVKELGDGWMFTNDIGPILMESLLKGVAKVLDAEPVINNTTWPTLLACHCAEVVLSFGVKAVIPALICGPLPELVLQWAATTTPLVEIIGWVFSPAYVDLWMPVFSGLDFGHFTLLNRSNFVVRGQYIRCSGEGCPTSSLESTSKAMGHGQKKWKIPGAEYYRTPYLVQTKRLEWFKIDHKDKGKGQPTTTTTTTTTSRKRNHVTSPPPPEDSGEGSAMVVSKKRSQTYRWNLTACLGFSFWTGYPPLVAQTLPS</sequence>
<gene>
    <name evidence="1" type="ORF">BDM02DRAFT_3132661</name>
</gene>
<evidence type="ECO:0000313" key="2">
    <source>
        <dbReference type="Proteomes" id="UP000886501"/>
    </source>
</evidence>
<dbReference type="EMBL" id="MU118287">
    <property type="protein sequence ID" value="KAF9643093.1"/>
    <property type="molecule type" value="Genomic_DNA"/>
</dbReference>
<reference evidence="1" key="2">
    <citation type="journal article" date="2020" name="Nat. Commun.">
        <title>Large-scale genome sequencing of mycorrhizal fungi provides insights into the early evolution of symbiotic traits.</title>
        <authorList>
            <person name="Miyauchi S."/>
            <person name="Kiss E."/>
            <person name="Kuo A."/>
            <person name="Drula E."/>
            <person name="Kohler A."/>
            <person name="Sanchez-Garcia M."/>
            <person name="Morin E."/>
            <person name="Andreopoulos B."/>
            <person name="Barry K.W."/>
            <person name="Bonito G."/>
            <person name="Buee M."/>
            <person name="Carver A."/>
            <person name="Chen C."/>
            <person name="Cichocki N."/>
            <person name="Clum A."/>
            <person name="Culley D."/>
            <person name="Crous P.W."/>
            <person name="Fauchery L."/>
            <person name="Girlanda M."/>
            <person name="Hayes R.D."/>
            <person name="Keri Z."/>
            <person name="LaButti K."/>
            <person name="Lipzen A."/>
            <person name="Lombard V."/>
            <person name="Magnuson J."/>
            <person name="Maillard F."/>
            <person name="Murat C."/>
            <person name="Nolan M."/>
            <person name="Ohm R.A."/>
            <person name="Pangilinan J."/>
            <person name="Pereira M.F."/>
            <person name="Perotto S."/>
            <person name="Peter M."/>
            <person name="Pfister S."/>
            <person name="Riley R."/>
            <person name="Sitrit Y."/>
            <person name="Stielow J.B."/>
            <person name="Szollosi G."/>
            <person name="Zifcakova L."/>
            <person name="Stursova M."/>
            <person name="Spatafora J.W."/>
            <person name="Tedersoo L."/>
            <person name="Vaario L.M."/>
            <person name="Yamada A."/>
            <person name="Yan M."/>
            <person name="Wang P."/>
            <person name="Xu J."/>
            <person name="Bruns T."/>
            <person name="Baldrian P."/>
            <person name="Vilgalys R."/>
            <person name="Dunand C."/>
            <person name="Henrissat B."/>
            <person name="Grigoriev I.V."/>
            <person name="Hibbett D."/>
            <person name="Nagy L.G."/>
            <person name="Martin F.M."/>
        </authorList>
    </citation>
    <scope>NUCLEOTIDE SEQUENCE</scope>
    <source>
        <strain evidence="1">P2</strain>
    </source>
</reference>
<dbReference type="Proteomes" id="UP000886501">
    <property type="component" value="Unassembled WGS sequence"/>
</dbReference>
<accession>A0ACB6Z0J9</accession>
<evidence type="ECO:0000313" key="1">
    <source>
        <dbReference type="EMBL" id="KAF9643093.1"/>
    </source>
</evidence>
<organism evidence="1 2">
    <name type="scientific">Thelephora ganbajun</name>
    <name type="common">Ganba fungus</name>
    <dbReference type="NCBI Taxonomy" id="370292"/>
    <lineage>
        <taxon>Eukaryota</taxon>
        <taxon>Fungi</taxon>
        <taxon>Dikarya</taxon>
        <taxon>Basidiomycota</taxon>
        <taxon>Agaricomycotina</taxon>
        <taxon>Agaricomycetes</taxon>
        <taxon>Thelephorales</taxon>
        <taxon>Thelephoraceae</taxon>
        <taxon>Thelephora</taxon>
    </lineage>
</organism>
<reference evidence="1" key="1">
    <citation type="submission" date="2019-10" db="EMBL/GenBank/DDBJ databases">
        <authorList>
            <consortium name="DOE Joint Genome Institute"/>
            <person name="Kuo A."/>
            <person name="Miyauchi S."/>
            <person name="Kiss E."/>
            <person name="Drula E."/>
            <person name="Kohler A."/>
            <person name="Sanchez-Garcia M."/>
            <person name="Andreopoulos B."/>
            <person name="Barry K.W."/>
            <person name="Bonito G."/>
            <person name="Buee M."/>
            <person name="Carver A."/>
            <person name="Chen C."/>
            <person name="Cichocki N."/>
            <person name="Clum A."/>
            <person name="Culley D."/>
            <person name="Crous P.W."/>
            <person name="Fauchery L."/>
            <person name="Girlanda M."/>
            <person name="Hayes R."/>
            <person name="Keri Z."/>
            <person name="Labutti K."/>
            <person name="Lipzen A."/>
            <person name="Lombard V."/>
            <person name="Magnuson J."/>
            <person name="Maillard F."/>
            <person name="Morin E."/>
            <person name="Murat C."/>
            <person name="Nolan M."/>
            <person name="Ohm R."/>
            <person name="Pangilinan J."/>
            <person name="Pereira M."/>
            <person name="Perotto S."/>
            <person name="Peter M."/>
            <person name="Riley R."/>
            <person name="Sitrit Y."/>
            <person name="Stielow B."/>
            <person name="Szollosi G."/>
            <person name="Zifcakova L."/>
            <person name="Stursova M."/>
            <person name="Spatafora J.W."/>
            <person name="Tedersoo L."/>
            <person name="Vaario L.-M."/>
            <person name="Yamada A."/>
            <person name="Yan M."/>
            <person name="Wang P."/>
            <person name="Xu J."/>
            <person name="Bruns T."/>
            <person name="Baldrian P."/>
            <person name="Vilgalys R."/>
            <person name="Henrissat B."/>
            <person name="Grigoriev I.V."/>
            <person name="Hibbett D."/>
            <person name="Nagy L.G."/>
            <person name="Martin F.M."/>
        </authorList>
    </citation>
    <scope>NUCLEOTIDE SEQUENCE</scope>
    <source>
        <strain evidence="1">P2</strain>
    </source>
</reference>